<dbReference type="PANTHER" id="PTHR24559">
    <property type="entry name" value="TRANSPOSON TY3-I GAG-POL POLYPROTEIN"/>
    <property type="match status" value="1"/>
</dbReference>
<dbReference type="Gene3D" id="3.30.70.270">
    <property type="match status" value="2"/>
</dbReference>
<sequence>MPSLLKDAQACRSKISSFTWDDLDAMIQETTADLTMQLSSAAAGDADVAPKPTPAESVPSKYRKFLDVFSPVEASQLPPHQPFDHKIELEPGKQPPFGPLYPLSARELQELCEYLDTMLANGFIRRSNSPAAAPILFVPKKDGSMRLCVDYRGLNAVTVKDCYLIPLIDKQLDRLACAVKMTKLDLMGAYNLLRIRKGDEWKLAFQTRYGLYKYLVMPFGLCNAPSTFQALMNYVFWDMLDITVLIYLDDILIYTGEGVDHDAVVQTVLGRLREYRLFAKASKCEFDVEEVEYLGFLASTKGVRMDPKRVQTMNDWPAPRNVHQLQVFLGYANYYRRFIPAYSRVIAPLTDLLKGKAKGPIEWRDLQQRSFDLLKRAFTHEPLLCHFDPALPILVETDASDHAIAATLSQPRQETPADSKETWHPVAY</sequence>
<dbReference type="PANTHER" id="PTHR24559:SF440">
    <property type="entry name" value="RIBONUCLEASE H"/>
    <property type="match status" value="1"/>
</dbReference>
<feature type="domain" description="Reverse transcriptase" evidence="2">
    <location>
        <begin position="119"/>
        <end position="298"/>
    </location>
</feature>
<dbReference type="OrthoDB" id="3250101at2759"/>
<evidence type="ECO:0000259" key="2">
    <source>
        <dbReference type="PROSITE" id="PS50878"/>
    </source>
</evidence>
<evidence type="ECO:0000313" key="3">
    <source>
        <dbReference type="EMBL" id="CEH14709.1"/>
    </source>
</evidence>
<dbReference type="EMBL" id="CCYA01000247">
    <property type="protein sequence ID" value="CEH14709.1"/>
    <property type="molecule type" value="Genomic_DNA"/>
</dbReference>
<dbReference type="Gene3D" id="3.10.10.10">
    <property type="entry name" value="HIV Type 1 Reverse Transcriptase, subunit A, domain 1"/>
    <property type="match status" value="1"/>
</dbReference>
<keyword evidence="4" id="KW-1185">Reference proteome</keyword>
<dbReference type="Proteomes" id="UP000054845">
    <property type="component" value="Unassembled WGS sequence"/>
</dbReference>
<dbReference type="FunFam" id="3.30.70.270:FF:000020">
    <property type="entry name" value="Transposon Tf2-6 polyprotein-like Protein"/>
    <property type="match status" value="1"/>
</dbReference>
<dbReference type="PROSITE" id="PS50878">
    <property type="entry name" value="RT_POL"/>
    <property type="match status" value="1"/>
</dbReference>
<dbReference type="InterPro" id="IPR000477">
    <property type="entry name" value="RT_dom"/>
</dbReference>
<feature type="region of interest" description="Disordered" evidence="1">
    <location>
        <begin position="407"/>
        <end position="428"/>
    </location>
</feature>
<dbReference type="AlphaFoldDB" id="A0A0P1BFK5"/>
<dbReference type="Pfam" id="PF00078">
    <property type="entry name" value="RVT_1"/>
    <property type="match status" value="1"/>
</dbReference>
<dbReference type="STRING" id="401625.A0A0P1BFK5"/>
<evidence type="ECO:0000313" key="4">
    <source>
        <dbReference type="Proteomes" id="UP000054845"/>
    </source>
</evidence>
<accession>A0A0P1BFK5</accession>
<dbReference type="CDD" id="cd01647">
    <property type="entry name" value="RT_LTR"/>
    <property type="match status" value="1"/>
</dbReference>
<proteinExistence type="predicted"/>
<protein>
    <submittedName>
        <fullName evidence="3">Retrotransposon nucleocapsid protein</fullName>
    </submittedName>
</protein>
<dbReference type="InterPro" id="IPR053134">
    <property type="entry name" value="RNA-dir_DNA_polymerase"/>
</dbReference>
<evidence type="ECO:0000256" key="1">
    <source>
        <dbReference type="SAM" id="MobiDB-lite"/>
    </source>
</evidence>
<dbReference type="InterPro" id="IPR041577">
    <property type="entry name" value="RT_RNaseH_2"/>
</dbReference>
<reference evidence="4" key="1">
    <citation type="submission" date="2014-09" db="EMBL/GenBank/DDBJ databases">
        <authorList>
            <person name="Sharma Rahul"/>
            <person name="Thines Marco"/>
        </authorList>
    </citation>
    <scope>NUCLEOTIDE SEQUENCE [LARGE SCALE GENOMIC DNA]</scope>
</reference>
<dbReference type="InterPro" id="IPR043128">
    <property type="entry name" value="Rev_trsase/Diguanyl_cyclase"/>
</dbReference>
<dbReference type="Pfam" id="PF17919">
    <property type="entry name" value="RT_RNaseH_2"/>
    <property type="match status" value="1"/>
</dbReference>
<organism evidence="3 4">
    <name type="scientific">Ceraceosorus bombacis</name>
    <dbReference type="NCBI Taxonomy" id="401625"/>
    <lineage>
        <taxon>Eukaryota</taxon>
        <taxon>Fungi</taxon>
        <taxon>Dikarya</taxon>
        <taxon>Basidiomycota</taxon>
        <taxon>Ustilaginomycotina</taxon>
        <taxon>Exobasidiomycetes</taxon>
        <taxon>Ceraceosorales</taxon>
        <taxon>Ceraceosoraceae</taxon>
        <taxon>Ceraceosorus</taxon>
    </lineage>
</organism>
<feature type="compositionally biased region" description="Basic and acidic residues" evidence="1">
    <location>
        <begin position="415"/>
        <end position="428"/>
    </location>
</feature>
<dbReference type="SUPFAM" id="SSF56672">
    <property type="entry name" value="DNA/RNA polymerases"/>
    <property type="match status" value="1"/>
</dbReference>
<name>A0A0P1BFK5_9BASI</name>
<dbReference type="InterPro" id="IPR043502">
    <property type="entry name" value="DNA/RNA_pol_sf"/>
</dbReference>